<name>A0AAV7KSL7_PLEWA</name>
<dbReference type="AlphaFoldDB" id="A0AAV7KSL7"/>
<feature type="compositionally biased region" description="Polar residues" evidence="1">
    <location>
        <begin position="1"/>
        <end position="10"/>
    </location>
</feature>
<protein>
    <submittedName>
        <fullName evidence="2">Uncharacterized protein</fullName>
    </submittedName>
</protein>
<evidence type="ECO:0000256" key="1">
    <source>
        <dbReference type="SAM" id="MobiDB-lite"/>
    </source>
</evidence>
<proteinExistence type="predicted"/>
<sequence>MLDSIESGQTQKRREAEPSVGEQREPSRAEPCCWLPLVWSYGHLVLLGGMESCQLLSPGSLSPDLPTEPRTKLLLSSHLVIDPASPATAAAVGPSDRRSFCEARVRPASATNRHMPGALAANLAPAVTPPPRAPGGARCWKTTTRRCIQQGEERLGVLSHTGLPAYHLLPGPA</sequence>
<comment type="caution">
    <text evidence="2">The sequence shown here is derived from an EMBL/GenBank/DDBJ whole genome shotgun (WGS) entry which is preliminary data.</text>
</comment>
<organism evidence="2 3">
    <name type="scientific">Pleurodeles waltl</name>
    <name type="common">Iberian ribbed newt</name>
    <dbReference type="NCBI Taxonomy" id="8319"/>
    <lineage>
        <taxon>Eukaryota</taxon>
        <taxon>Metazoa</taxon>
        <taxon>Chordata</taxon>
        <taxon>Craniata</taxon>
        <taxon>Vertebrata</taxon>
        <taxon>Euteleostomi</taxon>
        <taxon>Amphibia</taxon>
        <taxon>Batrachia</taxon>
        <taxon>Caudata</taxon>
        <taxon>Salamandroidea</taxon>
        <taxon>Salamandridae</taxon>
        <taxon>Pleurodelinae</taxon>
        <taxon>Pleurodeles</taxon>
    </lineage>
</organism>
<accession>A0AAV7KSL7</accession>
<evidence type="ECO:0000313" key="2">
    <source>
        <dbReference type="EMBL" id="KAJ1082441.1"/>
    </source>
</evidence>
<feature type="region of interest" description="Disordered" evidence="1">
    <location>
        <begin position="1"/>
        <end position="26"/>
    </location>
</feature>
<evidence type="ECO:0000313" key="3">
    <source>
        <dbReference type="Proteomes" id="UP001066276"/>
    </source>
</evidence>
<dbReference type="EMBL" id="JANPWB010000016">
    <property type="protein sequence ID" value="KAJ1082441.1"/>
    <property type="molecule type" value="Genomic_DNA"/>
</dbReference>
<feature type="compositionally biased region" description="Basic and acidic residues" evidence="1">
    <location>
        <begin position="12"/>
        <end position="26"/>
    </location>
</feature>
<dbReference type="Proteomes" id="UP001066276">
    <property type="component" value="Chromosome 12"/>
</dbReference>
<reference evidence="2" key="1">
    <citation type="journal article" date="2022" name="bioRxiv">
        <title>Sequencing and chromosome-scale assembly of the giantPleurodeles waltlgenome.</title>
        <authorList>
            <person name="Brown T."/>
            <person name="Elewa A."/>
            <person name="Iarovenko S."/>
            <person name="Subramanian E."/>
            <person name="Araus A.J."/>
            <person name="Petzold A."/>
            <person name="Susuki M."/>
            <person name="Suzuki K.-i.T."/>
            <person name="Hayashi T."/>
            <person name="Toyoda A."/>
            <person name="Oliveira C."/>
            <person name="Osipova E."/>
            <person name="Leigh N.D."/>
            <person name="Simon A."/>
            <person name="Yun M.H."/>
        </authorList>
    </citation>
    <scope>NUCLEOTIDE SEQUENCE</scope>
    <source>
        <strain evidence="2">20211129_DDA</strain>
        <tissue evidence="2">Liver</tissue>
    </source>
</reference>
<gene>
    <name evidence="2" type="ORF">NDU88_002609</name>
</gene>
<keyword evidence="3" id="KW-1185">Reference proteome</keyword>